<accession>A0AAV7U6J9</accession>
<evidence type="ECO:0000313" key="3">
    <source>
        <dbReference type="Proteomes" id="UP001066276"/>
    </source>
</evidence>
<gene>
    <name evidence="2" type="ORF">NDU88_001266</name>
</gene>
<feature type="region of interest" description="Disordered" evidence="1">
    <location>
        <begin position="1"/>
        <end position="94"/>
    </location>
</feature>
<reference evidence="2" key="1">
    <citation type="journal article" date="2022" name="bioRxiv">
        <title>Sequencing and chromosome-scale assembly of the giantPleurodeles waltlgenome.</title>
        <authorList>
            <person name="Brown T."/>
            <person name="Elewa A."/>
            <person name="Iarovenko S."/>
            <person name="Subramanian E."/>
            <person name="Araus A.J."/>
            <person name="Petzold A."/>
            <person name="Susuki M."/>
            <person name="Suzuki K.-i.T."/>
            <person name="Hayashi T."/>
            <person name="Toyoda A."/>
            <person name="Oliveira C."/>
            <person name="Osipova E."/>
            <person name="Leigh N.D."/>
            <person name="Simon A."/>
            <person name="Yun M.H."/>
        </authorList>
    </citation>
    <scope>NUCLEOTIDE SEQUENCE</scope>
    <source>
        <strain evidence="2">20211129_DDA</strain>
        <tissue evidence="2">Liver</tissue>
    </source>
</reference>
<organism evidence="2 3">
    <name type="scientific">Pleurodeles waltl</name>
    <name type="common">Iberian ribbed newt</name>
    <dbReference type="NCBI Taxonomy" id="8319"/>
    <lineage>
        <taxon>Eukaryota</taxon>
        <taxon>Metazoa</taxon>
        <taxon>Chordata</taxon>
        <taxon>Craniata</taxon>
        <taxon>Vertebrata</taxon>
        <taxon>Euteleostomi</taxon>
        <taxon>Amphibia</taxon>
        <taxon>Batrachia</taxon>
        <taxon>Caudata</taxon>
        <taxon>Salamandroidea</taxon>
        <taxon>Salamandridae</taxon>
        <taxon>Pleurodelinae</taxon>
        <taxon>Pleurodeles</taxon>
    </lineage>
</organism>
<dbReference type="Proteomes" id="UP001066276">
    <property type="component" value="Chromosome 3_1"/>
</dbReference>
<feature type="compositionally biased region" description="Basic and acidic residues" evidence="1">
    <location>
        <begin position="35"/>
        <end position="55"/>
    </location>
</feature>
<evidence type="ECO:0000313" key="2">
    <source>
        <dbReference type="EMBL" id="KAJ1184460.1"/>
    </source>
</evidence>
<feature type="compositionally biased region" description="Basic and acidic residues" evidence="1">
    <location>
        <begin position="1"/>
        <end position="11"/>
    </location>
</feature>
<evidence type="ECO:0000256" key="1">
    <source>
        <dbReference type="SAM" id="MobiDB-lite"/>
    </source>
</evidence>
<keyword evidence="3" id="KW-1185">Reference proteome</keyword>
<proteinExistence type="predicted"/>
<sequence length="94" mass="10170">MMRTSSEEKEIGGNLTLASTIEGEKPAAPGGKDNVGPDKPLEDPQRQEENGEESPKVQTWNPASLQGKDFAKQPSHDPGVSTRIDLDRAEDEVV</sequence>
<dbReference type="EMBL" id="JANPWB010000005">
    <property type="protein sequence ID" value="KAJ1184460.1"/>
    <property type="molecule type" value="Genomic_DNA"/>
</dbReference>
<protein>
    <submittedName>
        <fullName evidence="2">Uncharacterized protein</fullName>
    </submittedName>
</protein>
<dbReference type="AlphaFoldDB" id="A0AAV7U6J9"/>
<comment type="caution">
    <text evidence="2">The sequence shown here is derived from an EMBL/GenBank/DDBJ whole genome shotgun (WGS) entry which is preliminary data.</text>
</comment>
<name>A0AAV7U6J9_PLEWA</name>